<reference evidence="3 4" key="1">
    <citation type="journal article" date="2021" name="Sci. Rep.">
        <title>Genome sequencing of the multicellular alga Astrephomene provides insights into convergent evolution of germ-soma differentiation.</title>
        <authorList>
            <person name="Yamashita S."/>
            <person name="Yamamoto K."/>
            <person name="Matsuzaki R."/>
            <person name="Suzuki S."/>
            <person name="Yamaguchi H."/>
            <person name="Hirooka S."/>
            <person name="Minakuchi Y."/>
            <person name="Miyagishima S."/>
            <person name="Kawachi M."/>
            <person name="Toyoda A."/>
            <person name="Nozaki H."/>
        </authorList>
    </citation>
    <scope>NUCLEOTIDE SEQUENCE [LARGE SCALE GENOMIC DNA]</scope>
    <source>
        <strain evidence="3 4">NIES-4017</strain>
    </source>
</reference>
<dbReference type="GO" id="GO:0006357">
    <property type="term" value="P:regulation of transcription by RNA polymerase II"/>
    <property type="evidence" value="ECO:0007669"/>
    <property type="project" value="InterPro"/>
</dbReference>
<evidence type="ECO:0000256" key="1">
    <source>
        <dbReference type="SAM" id="MobiDB-lite"/>
    </source>
</evidence>
<name>A0AAD3HQH5_9CHLO</name>
<dbReference type="AlphaFoldDB" id="A0AAD3HQH5"/>
<dbReference type="InterPro" id="IPR036915">
    <property type="entry name" value="Cyclin-like_sf"/>
</dbReference>
<feature type="domain" description="Cyclin N-terminal" evidence="2">
    <location>
        <begin position="34"/>
        <end position="150"/>
    </location>
</feature>
<keyword evidence="4" id="KW-1185">Reference proteome</keyword>
<gene>
    <name evidence="3" type="ORF">Agub_g11450</name>
</gene>
<feature type="compositionally biased region" description="Low complexity" evidence="1">
    <location>
        <begin position="277"/>
        <end position="349"/>
    </location>
</feature>
<feature type="compositionally biased region" description="Low complexity" evidence="1">
    <location>
        <begin position="462"/>
        <end position="481"/>
    </location>
</feature>
<protein>
    <recommendedName>
        <fullName evidence="2">Cyclin N-terminal domain-containing protein</fullName>
    </recommendedName>
</protein>
<dbReference type="SUPFAM" id="SSF47954">
    <property type="entry name" value="Cyclin-like"/>
    <property type="match status" value="2"/>
</dbReference>
<dbReference type="Proteomes" id="UP001054857">
    <property type="component" value="Unassembled WGS sequence"/>
</dbReference>
<feature type="compositionally biased region" description="Basic and acidic residues" evidence="1">
    <location>
        <begin position="445"/>
        <end position="460"/>
    </location>
</feature>
<feature type="region of interest" description="Disordered" evidence="1">
    <location>
        <begin position="424"/>
        <end position="604"/>
    </location>
</feature>
<evidence type="ECO:0000313" key="4">
    <source>
        <dbReference type="Proteomes" id="UP001054857"/>
    </source>
</evidence>
<comment type="caution">
    <text evidence="3">The sequence shown here is derived from an EMBL/GenBank/DDBJ whole genome shotgun (WGS) entry which is preliminary data.</text>
</comment>
<dbReference type="Pfam" id="PF00134">
    <property type="entry name" value="Cyclin_N"/>
    <property type="match status" value="1"/>
</dbReference>
<dbReference type="GO" id="GO:0016538">
    <property type="term" value="F:cyclin-dependent protein serine/threonine kinase regulator activity"/>
    <property type="evidence" value="ECO:0007669"/>
    <property type="project" value="InterPro"/>
</dbReference>
<feature type="region of interest" description="Disordered" evidence="1">
    <location>
        <begin position="662"/>
        <end position="703"/>
    </location>
</feature>
<sequence length="728" mass="77266">MQTKHIGDAAYFTRAQLEATNPSRREGIDAVAEARWRSTTSKLVKTAIKTLKLPDWVYETSMNYINRFFLTRSISKNDRHLVVGGAILLASKVQESPRSVQDVAYVLLQLKNANKQKPQQGPDQTTLEQFMEGVVLAEQAMLFSMNFNLNVETHVSLARRLLEPLDLWAKTNPTPEEAEANQLKLGLYSAMTFFLNDSALTNLSLQYPNSKVAPVALVMAAKRIVALRYAGKEIPAQLQRVLALANDAEWFASKGLTLETAAGIESQINELYATAPAAPASNQQQQQRQQQQQASQAVRSQQVAASASAQPQQQQAPASASEASRQQQQHQTQQPQAAGALAAPQRPSDGGSGCDGVGNDGRGAPASCPDGQTQQQAAGAATSSGLPVAAPMMQQQTGHMEEATSAGHLHPNAPDACCCAAPQAPGSPPAAAADHTAAATATPSCKREEQQQHGYDHEPRQPTSSAAAGPPAAGAMAGGTPEQPHPPSPHPHPHTQSHQHSPSTLHQHPAQPHHQTPPLQPQQQPLQPQQQQPCSARKRISDGDECLAGEQQATSELHPSPQQQQQPLQQQHPEQQHRHDGGGNVGGGMHEEDSAIENCSPNGLTTGNASGSGCGHAEGQPEVCSRADALSQQQQQQRCTGGAAAAGVGVMGCSGQYAAGQVQQPQQQQEGLLRGGKRGRMEGEPSSELAELEVHGGSSGVEGRDGCMLMMMMPPAFKARRLEEAGAA</sequence>
<dbReference type="InterPro" id="IPR006671">
    <property type="entry name" value="Cyclin_N"/>
</dbReference>
<evidence type="ECO:0000313" key="3">
    <source>
        <dbReference type="EMBL" id="GFR49398.1"/>
    </source>
</evidence>
<evidence type="ECO:0000259" key="2">
    <source>
        <dbReference type="Pfam" id="PF00134"/>
    </source>
</evidence>
<feature type="compositionally biased region" description="Low complexity" evidence="1">
    <location>
        <begin position="662"/>
        <end position="672"/>
    </location>
</feature>
<organism evidence="3 4">
    <name type="scientific">Astrephomene gubernaculifera</name>
    <dbReference type="NCBI Taxonomy" id="47775"/>
    <lineage>
        <taxon>Eukaryota</taxon>
        <taxon>Viridiplantae</taxon>
        <taxon>Chlorophyta</taxon>
        <taxon>core chlorophytes</taxon>
        <taxon>Chlorophyceae</taxon>
        <taxon>CS clade</taxon>
        <taxon>Chlamydomonadales</taxon>
        <taxon>Astrephomenaceae</taxon>
        <taxon>Astrephomene</taxon>
    </lineage>
</organism>
<dbReference type="InterPro" id="IPR043198">
    <property type="entry name" value="Cyclin/Ssn8"/>
</dbReference>
<feature type="region of interest" description="Disordered" evidence="1">
    <location>
        <begin position="277"/>
        <end position="384"/>
    </location>
</feature>
<feature type="compositionally biased region" description="Gly residues" evidence="1">
    <location>
        <begin position="350"/>
        <end position="361"/>
    </location>
</feature>
<dbReference type="Gene3D" id="1.10.472.10">
    <property type="entry name" value="Cyclin-like"/>
    <property type="match status" value="2"/>
</dbReference>
<proteinExistence type="predicted"/>
<accession>A0AAD3HQH5</accession>
<dbReference type="PANTHER" id="PTHR10026">
    <property type="entry name" value="CYCLIN"/>
    <property type="match status" value="1"/>
</dbReference>
<feature type="compositionally biased region" description="Low complexity" evidence="1">
    <location>
        <begin position="555"/>
        <end position="573"/>
    </location>
</feature>
<feature type="compositionally biased region" description="Low complexity" evidence="1">
    <location>
        <begin position="371"/>
        <end position="384"/>
    </location>
</feature>
<dbReference type="EMBL" id="BMAR01000030">
    <property type="protein sequence ID" value="GFR49398.1"/>
    <property type="molecule type" value="Genomic_DNA"/>
</dbReference>
<feature type="compositionally biased region" description="Low complexity" evidence="1">
    <location>
        <begin position="424"/>
        <end position="443"/>
    </location>
</feature>
<feature type="compositionally biased region" description="Low complexity" evidence="1">
    <location>
        <begin position="498"/>
        <end position="533"/>
    </location>
</feature>